<evidence type="ECO:0000313" key="3">
    <source>
        <dbReference type="EMBL" id="CAJ1967829.1"/>
    </source>
</evidence>
<evidence type="ECO:0000256" key="1">
    <source>
        <dbReference type="SAM" id="MobiDB-lite"/>
    </source>
</evidence>
<proteinExistence type="predicted"/>
<dbReference type="CDD" id="cd00170">
    <property type="entry name" value="SEC14"/>
    <property type="match status" value="1"/>
</dbReference>
<evidence type="ECO:0000313" key="4">
    <source>
        <dbReference type="Proteomes" id="UP001295423"/>
    </source>
</evidence>
<dbReference type="EMBL" id="CAKOGP040002347">
    <property type="protein sequence ID" value="CAJ1967829.1"/>
    <property type="molecule type" value="Genomic_DNA"/>
</dbReference>
<dbReference type="Pfam" id="PF00650">
    <property type="entry name" value="CRAL_TRIO"/>
    <property type="match status" value="1"/>
</dbReference>
<dbReference type="PROSITE" id="PS50191">
    <property type="entry name" value="CRAL_TRIO"/>
    <property type="match status" value="1"/>
</dbReference>
<sequence length="299" mass="35164">MGFKLAKRCSNSSISTCPETPTSSSEFLEIPNTPGQSVSEKNCFRHLKKWCWENDVTMEDSLIMRFANFYNFNEEATKLALERHQDNHFLKLQMRGPIVKQFQKGALFPLPGLKTKRQRSEVCYFRPSRFCPKTADSSVLIENLCYVLNDLSTTEEQCQHGITFLANMKSFSTKLYDEQFWLELLNVLQGNVIPVHIASFIVLNPPTWFGRIWRQMNTHMSPDFLKKVRLVEREDLPDYFEQGYETYMPSDMQGWRKTSEMVEDYIDRRVFIDKQAVKKKKHRFSESLELRLLEVPLEV</sequence>
<dbReference type="InterPro" id="IPR036865">
    <property type="entry name" value="CRAL-TRIO_dom_sf"/>
</dbReference>
<keyword evidence="4" id="KW-1185">Reference proteome</keyword>
<feature type="compositionally biased region" description="Low complexity" evidence="1">
    <location>
        <begin position="17"/>
        <end position="26"/>
    </location>
</feature>
<protein>
    <recommendedName>
        <fullName evidence="2">CRAL-TRIO domain-containing protein</fullName>
    </recommendedName>
</protein>
<gene>
    <name evidence="3" type="ORF">CYCCA115_LOCUS22956</name>
</gene>
<accession>A0AAD2GBQ1</accession>
<dbReference type="Proteomes" id="UP001295423">
    <property type="component" value="Unassembled WGS sequence"/>
</dbReference>
<dbReference type="InterPro" id="IPR001251">
    <property type="entry name" value="CRAL-TRIO_dom"/>
</dbReference>
<feature type="domain" description="CRAL-TRIO" evidence="2">
    <location>
        <begin position="95"/>
        <end position="260"/>
    </location>
</feature>
<dbReference type="SUPFAM" id="SSF52087">
    <property type="entry name" value="CRAL/TRIO domain"/>
    <property type="match status" value="1"/>
</dbReference>
<comment type="caution">
    <text evidence="3">The sequence shown here is derived from an EMBL/GenBank/DDBJ whole genome shotgun (WGS) entry which is preliminary data.</text>
</comment>
<feature type="region of interest" description="Disordered" evidence="1">
    <location>
        <begin position="17"/>
        <end position="37"/>
    </location>
</feature>
<evidence type="ECO:0000259" key="2">
    <source>
        <dbReference type="PROSITE" id="PS50191"/>
    </source>
</evidence>
<dbReference type="AlphaFoldDB" id="A0AAD2GBQ1"/>
<reference evidence="3" key="1">
    <citation type="submission" date="2023-08" db="EMBL/GenBank/DDBJ databases">
        <authorList>
            <person name="Audoor S."/>
            <person name="Bilcke G."/>
        </authorList>
    </citation>
    <scope>NUCLEOTIDE SEQUENCE</scope>
</reference>
<dbReference type="Gene3D" id="3.40.525.10">
    <property type="entry name" value="CRAL-TRIO lipid binding domain"/>
    <property type="match status" value="1"/>
</dbReference>
<dbReference type="SMART" id="SM00516">
    <property type="entry name" value="SEC14"/>
    <property type="match status" value="1"/>
</dbReference>
<organism evidence="3 4">
    <name type="scientific">Cylindrotheca closterium</name>
    <dbReference type="NCBI Taxonomy" id="2856"/>
    <lineage>
        <taxon>Eukaryota</taxon>
        <taxon>Sar</taxon>
        <taxon>Stramenopiles</taxon>
        <taxon>Ochrophyta</taxon>
        <taxon>Bacillariophyta</taxon>
        <taxon>Bacillariophyceae</taxon>
        <taxon>Bacillariophycidae</taxon>
        <taxon>Bacillariales</taxon>
        <taxon>Bacillariaceae</taxon>
        <taxon>Cylindrotheca</taxon>
    </lineage>
</organism>
<name>A0AAD2GBQ1_9STRA</name>